<protein>
    <submittedName>
        <fullName evidence="1">CLUMA_CG012903, isoform A</fullName>
    </submittedName>
</protein>
<dbReference type="AlphaFoldDB" id="A0A1J1IH53"/>
<gene>
    <name evidence="1" type="ORF">CLUMA_CG012903</name>
</gene>
<reference evidence="1 2" key="1">
    <citation type="submission" date="2015-04" db="EMBL/GenBank/DDBJ databases">
        <authorList>
            <person name="Syromyatnikov M.Y."/>
            <person name="Popov V.N."/>
        </authorList>
    </citation>
    <scope>NUCLEOTIDE SEQUENCE [LARGE SCALE GENOMIC DNA]</scope>
</reference>
<accession>A0A1J1IH53</accession>
<evidence type="ECO:0000313" key="1">
    <source>
        <dbReference type="EMBL" id="CRK99591.1"/>
    </source>
</evidence>
<sequence>MLEGKQGRNKSKESLRTSFIYLQHDDDGKQKEAEAACARVFCFWGGDGKEKENEPQNINVSVWQAELCDGKIEISLYNITLRLRRYLHDSKGTRVT</sequence>
<dbReference type="EMBL" id="CVRI01000051">
    <property type="protein sequence ID" value="CRK99591.1"/>
    <property type="molecule type" value="Genomic_DNA"/>
</dbReference>
<name>A0A1J1IH53_9DIPT</name>
<keyword evidence="2" id="KW-1185">Reference proteome</keyword>
<organism evidence="1 2">
    <name type="scientific">Clunio marinus</name>
    <dbReference type="NCBI Taxonomy" id="568069"/>
    <lineage>
        <taxon>Eukaryota</taxon>
        <taxon>Metazoa</taxon>
        <taxon>Ecdysozoa</taxon>
        <taxon>Arthropoda</taxon>
        <taxon>Hexapoda</taxon>
        <taxon>Insecta</taxon>
        <taxon>Pterygota</taxon>
        <taxon>Neoptera</taxon>
        <taxon>Endopterygota</taxon>
        <taxon>Diptera</taxon>
        <taxon>Nematocera</taxon>
        <taxon>Chironomoidea</taxon>
        <taxon>Chironomidae</taxon>
        <taxon>Clunio</taxon>
    </lineage>
</organism>
<dbReference type="Proteomes" id="UP000183832">
    <property type="component" value="Unassembled WGS sequence"/>
</dbReference>
<proteinExistence type="predicted"/>
<evidence type="ECO:0000313" key="2">
    <source>
        <dbReference type="Proteomes" id="UP000183832"/>
    </source>
</evidence>